<dbReference type="GO" id="GO:0016020">
    <property type="term" value="C:membrane"/>
    <property type="evidence" value="ECO:0007669"/>
    <property type="project" value="UniProtKB-SubCell"/>
</dbReference>
<dbReference type="STRING" id="451379.A0A0N5AC35"/>
<evidence type="ECO:0000313" key="14">
    <source>
        <dbReference type="Proteomes" id="UP000046393"/>
    </source>
</evidence>
<keyword evidence="6" id="KW-0808">Transferase</keyword>
<comment type="similarity">
    <text evidence="3">Belongs to the glycosyltransferase 31 family. Beta3-Gal-T subfamily.</text>
</comment>
<dbReference type="PANTHER" id="PTHR23033:SF14">
    <property type="entry name" value="GLYCOPROTEIN-N-ACETYLGALACTOSAMINE 3-BETA-GALACTOSYLTRANSFERASE 1-RELATED"/>
    <property type="match status" value="1"/>
</dbReference>
<name>A0A0N5AC35_9BILA</name>
<evidence type="ECO:0000256" key="3">
    <source>
        <dbReference type="ARBA" id="ARBA00006462"/>
    </source>
</evidence>
<keyword evidence="14" id="KW-1185">Reference proteome</keyword>
<dbReference type="EC" id="2.4.1.122" evidence="4"/>
<sequence length="346" mass="39849">MLLFSGMGMVRHRPALPVIVLFVAGIVFGAVASTLFWYSINFADSSVSRRNFDSMQPAEKHDISSLLYKNVKVFCWIMSGKFNRSMYVEQTWVKRCNKYIFVTSKPFKNLSSVVVDVPDGRDYLWAKTKAAFKHIYDHEDYLNYDWFLKADDDTYVIMENLRYMLLPYSANDPLYLGSRIKTSLSKGYNSGGAGYVLSRKALTEFVTQSLPYSEKCNQDHSGDEDVEMGKCMESLSIYPIDTRDGKNGHRFMVDTPGRFLDFDPSFLFYHYTYYPMEKGFNGFSKYSVSFHYVDPKLMLTLEYLLYYAEVYGRAASISNTDAIELSKIVNQSMRDVGKESILLSLH</sequence>
<evidence type="ECO:0000256" key="7">
    <source>
        <dbReference type="ARBA" id="ARBA00022692"/>
    </source>
</evidence>
<dbReference type="PANTHER" id="PTHR23033">
    <property type="entry name" value="BETA1,3-GALACTOSYLTRANSFERASE"/>
    <property type="match status" value="1"/>
</dbReference>
<feature type="transmembrane region" description="Helical" evidence="12">
    <location>
        <begin position="15"/>
        <end position="40"/>
    </location>
</feature>
<evidence type="ECO:0000256" key="10">
    <source>
        <dbReference type="ARBA" id="ARBA00022989"/>
    </source>
</evidence>
<evidence type="ECO:0000256" key="8">
    <source>
        <dbReference type="ARBA" id="ARBA00022741"/>
    </source>
</evidence>
<keyword evidence="10 12" id="KW-1133">Transmembrane helix</keyword>
<evidence type="ECO:0000256" key="5">
    <source>
        <dbReference type="ARBA" id="ARBA00022676"/>
    </source>
</evidence>
<dbReference type="InterPro" id="IPR026050">
    <property type="entry name" value="C1GALT1/C1GALT1_chp1"/>
</dbReference>
<comment type="subcellular location">
    <subcellularLocation>
        <location evidence="1">Membrane</location>
        <topology evidence="1">Single-pass type II membrane protein</topology>
    </subcellularLocation>
</comment>
<evidence type="ECO:0000256" key="2">
    <source>
        <dbReference type="ARBA" id="ARBA00004922"/>
    </source>
</evidence>
<dbReference type="UniPathway" id="UPA00378"/>
<keyword evidence="9" id="KW-0735">Signal-anchor</keyword>
<keyword evidence="11 12" id="KW-0472">Membrane</keyword>
<evidence type="ECO:0000256" key="11">
    <source>
        <dbReference type="ARBA" id="ARBA00023136"/>
    </source>
</evidence>
<dbReference type="InterPro" id="IPR003378">
    <property type="entry name" value="Fringe-like_glycosylTrfase"/>
</dbReference>
<comment type="pathway">
    <text evidence="2">Protein modification; protein glycosylation.</text>
</comment>
<dbReference type="GO" id="GO:0000166">
    <property type="term" value="F:nucleotide binding"/>
    <property type="evidence" value="ECO:0007669"/>
    <property type="project" value="UniProtKB-KW"/>
</dbReference>
<dbReference type="AlphaFoldDB" id="A0A0N5AC35"/>
<evidence type="ECO:0000256" key="1">
    <source>
        <dbReference type="ARBA" id="ARBA00004606"/>
    </source>
</evidence>
<evidence type="ECO:0000256" key="9">
    <source>
        <dbReference type="ARBA" id="ARBA00022968"/>
    </source>
</evidence>
<evidence type="ECO:0000259" key="13">
    <source>
        <dbReference type="Pfam" id="PF02434"/>
    </source>
</evidence>
<reference evidence="15" key="1">
    <citation type="submission" date="2017-02" db="UniProtKB">
        <authorList>
            <consortium name="WormBaseParasite"/>
        </authorList>
    </citation>
    <scope>IDENTIFICATION</scope>
</reference>
<dbReference type="Gene3D" id="3.90.550.50">
    <property type="match status" value="1"/>
</dbReference>
<proteinExistence type="inferred from homology"/>
<keyword evidence="7 12" id="KW-0812">Transmembrane</keyword>
<evidence type="ECO:0000256" key="6">
    <source>
        <dbReference type="ARBA" id="ARBA00022679"/>
    </source>
</evidence>
<keyword evidence="8" id="KW-0547">Nucleotide-binding</keyword>
<dbReference type="GO" id="GO:0016263">
    <property type="term" value="F:glycoprotein-N-acetylgalactosamine 3-beta-galactosyltransferase activity"/>
    <property type="evidence" value="ECO:0007669"/>
    <property type="project" value="UniProtKB-EC"/>
</dbReference>
<evidence type="ECO:0000256" key="12">
    <source>
        <dbReference type="SAM" id="Phobius"/>
    </source>
</evidence>
<evidence type="ECO:0000313" key="15">
    <source>
        <dbReference type="WBParaSite" id="SMUV_0000171101-mRNA-1"/>
    </source>
</evidence>
<dbReference type="Proteomes" id="UP000046393">
    <property type="component" value="Unplaced"/>
</dbReference>
<keyword evidence="5" id="KW-0328">Glycosyltransferase</keyword>
<accession>A0A0N5AC35</accession>
<evidence type="ECO:0000256" key="4">
    <source>
        <dbReference type="ARBA" id="ARBA00012557"/>
    </source>
</evidence>
<protein>
    <recommendedName>
        <fullName evidence="4">N-acetylgalactosaminide beta-1,3-galactosyltransferase</fullName>
        <ecNumber evidence="4">2.4.1.122</ecNumber>
    </recommendedName>
</protein>
<feature type="domain" description="Fringe-like glycosyltransferase" evidence="13">
    <location>
        <begin position="84"/>
        <end position="238"/>
    </location>
</feature>
<dbReference type="Pfam" id="PF02434">
    <property type="entry name" value="Fringe"/>
    <property type="match status" value="1"/>
</dbReference>
<dbReference type="WBParaSite" id="SMUV_0000171101-mRNA-1">
    <property type="protein sequence ID" value="SMUV_0000171101-mRNA-1"/>
    <property type="gene ID" value="SMUV_0000171101"/>
</dbReference>
<organism evidence="14 15">
    <name type="scientific">Syphacia muris</name>
    <dbReference type="NCBI Taxonomy" id="451379"/>
    <lineage>
        <taxon>Eukaryota</taxon>
        <taxon>Metazoa</taxon>
        <taxon>Ecdysozoa</taxon>
        <taxon>Nematoda</taxon>
        <taxon>Chromadorea</taxon>
        <taxon>Rhabditida</taxon>
        <taxon>Spirurina</taxon>
        <taxon>Oxyuridomorpha</taxon>
        <taxon>Oxyuroidea</taxon>
        <taxon>Oxyuridae</taxon>
        <taxon>Syphacia</taxon>
    </lineage>
</organism>